<accession>A0A0M7A046</accession>
<dbReference type="GO" id="GO:0004519">
    <property type="term" value="F:endonuclease activity"/>
    <property type="evidence" value="ECO:0007669"/>
    <property type="project" value="UniProtKB-KW"/>
</dbReference>
<evidence type="ECO:0000256" key="4">
    <source>
        <dbReference type="SAM" id="SignalP"/>
    </source>
</evidence>
<gene>
    <name evidence="6" type="primary">exoI</name>
    <name evidence="6" type="ORF">LAX5112_01542</name>
</gene>
<reference evidence="7" key="1">
    <citation type="submission" date="2015-07" db="EMBL/GenBank/DDBJ databases">
        <authorList>
            <person name="Rodrigo-Torres Lidia"/>
            <person name="Arahal R.David."/>
        </authorList>
    </citation>
    <scope>NUCLEOTIDE SEQUENCE [LARGE SCALE GENOMIC DNA]</scope>
    <source>
        <strain evidence="7">CECT 5112</strain>
    </source>
</reference>
<dbReference type="SMART" id="SM00318">
    <property type="entry name" value="SNc"/>
    <property type="match status" value="1"/>
</dbReference>
<feature type="chain" id="PRO_5005809373" evidence="4">
    <location>
        <begin position="32"/>
        <end position="226"/>
    </location>
</feature>
<organism evidence="6 7">
    <name type="scientific">Roseibium alexandrii</name>
    <dbReference type="NCBI Taxonomy" id="388408"/>
    <lineage>
        <taxon>Bacteria</taxon>
        <taxon>Pseudomonadati</taxon>
        <taxon>Pseudomonadota</taxon>
        <taxon>Alphaproteobacteria</taxon>
        <taxon>Hyphomicrobiales</taxon>
        <taxon>Stappiaceae</taxon>
        <taxon>Roseibium</taxon>
    </lineage>
</organism>
<dbReference type="EMBL" id="CXWD01000005">
    <property type="protein sequence ID" value="CTQ67846.1"/>
    <property type="molecule type" value="Genomic_DNA"/>
</dbReference>
<keyword evidence="3" id="KW-0378">Hydrolase</keyword>
<name>A0A0M7A046_9HYPH</name>
<evidence type="ECO:0000313" key="6">
    <source>
        <dbReference type="EMBL" id="CTQ67846.1"/>
    </source>
</evidence>
<dbReference type="RefSeq" id="WP_208981219.1">
    <property type="nucleotide sequence ID" value="NZ_CXWD01000005.1"/>
</dbReference>
<proteinExistence type="predicted"/>
<dbReference type="STRING" id="388408.LAX5112_01542"/>
<evidence type="ECO:0000313" key="7">
    <source>
        <dbReference type="Proteomes" id="UP000053235"/>
    </source>
</evidence>
<dbReference type="PANTHER" id="PTHR12302">
    <property type="entry name" value="EBNA2 BINDING PROTEIN P100"/>
    <property type="match status" value="1"/>
</dbReference>
<evidence type="ECO:0000256" key="3">
    <source>
        <dbReference type="ARBA" id="ARBA00022801"/>
    </source>
</evidence>
<keyword evidence="2" id="KW-0255">Endonuclease</keyword>
<dbReference type="PROSITE" id="PS50830">
    <property type="entry name" value="TNASE_3"/>
    <property type="match status" value="1"/>
</dbReference>
<dbReference type="GO" id="GO:0016787">
    <property type="term" value="F:hydrolase activity"/>
    <property type="evidence" value="ECO:0007669"/>
    <property type="project" value="UniProtKB-KW"/>
</dbReference>
<dbReference type="InterPro" id="IPR035437">
    <property type="entry name" value="SNase_OB-fold_sf"/>
</dbReference>
<dbReference type="SUPFAM" id="SSF50199">
    <property type="entry name" value="Staphylococcal nuclease"/>
    <property type="match status" value="1"/>
</dbReference>
<evidence type="ECO:0000259" key="5">
    <source>
        <dbReference type="PROSITE" id="PS50830"/>
    </source>
</evidence>
<sequence>MGSVFHGTLKPVLWLFAFTIIAASQPQQVQAADVRVVDGDTLVLNGERVRLEGIDAPELAQTCLTSSGKSYRCGLTAKEHLQSLIMQGDVTCRGDETDAYDRKLATCFSGRKNLNQAMVADGQAYAFLRYSDAYRTEQEMARLNGEGLWAGIAEAPWDFRQQKWQVAGSKAPEGCPIKGNISARGRIYHTPWSPHYSRTRINKAAGERWFCSEEEAVAAGWRSPMS</sequence>
<keyword evidence="7" id="KW-1185">Reference proteome</keyword>
<dbReference type="Proteomes" id="UP000053235">
    <property type="component" value="Unassembled WGS sequence"/>
</dbReference>
<feature type="signal peptide" evidence="4">
    <location>
        <begin position="1"/>
        <end position="31"/>
    </location>
</feature>
<dbReference type="Pfam" id="PF00565">
    <property type="entry name" value="SNase"/>
    <property type="match status" value="1"/>
</dbReference>
<evidence type="ECO:0000256" key="1">
    <source>
        <dbReference type="ARBA" id="ARBA00022722"/>
    </source>
</evidence>
<keyword evidence="1" id="KW-0540">Nuclease</keyword>
<dbReference type="InterPro" id="IPR016071">
    <property type="entry name" value="Staphylococal_nuclease_OB-fold"/>
</dbReference>
<protein>
    <submittedName>
        <fullName evidence="6">Succinoglycan biosynthesis protein ExoI</fullName>
    </submittedName>
</protein>
<dbReference type="Gene3D" id="2.40.50.90">
    <property type="match status" value="1"/>
</dbReference>
<dbReference type="AlphaFoldDB" id="A0A0M7A046"/>
<feature type="domain" description="TNase-like" evidence="5">
    <location>
        <begin position="27"/>
        <end position="151"/>
    </location>
</feature>
<keyword evidence="4" id="KW-0732">Signal</keyword>
<evidence type="ECO:0000256" key="2">
    <source>
        <dbReference type="ARBA" id="ARBA00022759"/>
    </source>
</evidence>
<dbReference type="PANTHER" id="PTHR12302:SF3">
    <property type="entry name" value="SERINE_THREONINE-PROTEIN KINASE 31"/>
    <property type="match status" value="1"/>
</dbReference>